<dbReference type="GO" id="GO:0042729">
    <property type="term" value="C:DASH complex"/>
    <property type="evidence" value="ECO:0007669"/>
    <property type="project" value="InterPro"/>
</dbReference>
<evidence type="ECO:0000256" key="12">
    <source>
        <dbReference type="ARBA" id="ARBA00023054"/>
    </source>
</evidence>
<gene>
    <name evidence="21" type="ORF">A4X03_0g459</name>
    <name evidence="20" type="ORF">JKIAZH3_G2172</name>
</gene>
<dbReference type="EMBL" id="CAJHJG010000843">
    <property type="protein sequence ID" value="CAD6906540.1"/>
    <property type="molecule type" value="Genomic_DNA"/>
</dbReference>
<feature type="compositionally biased region" description="Low complexity" evidence="19">
    <location>
        <begin position="109"/>
        <end position="128"/>
    </location>
</feature>
<evidence type="ECO:0000256" key="1">
    <source>
        <dbReference type="ARBA" id="ARBA00004123"/>
    </source>
</evidence>
<keyword evidence="12" id="KW-0175">Coiled coil</keyword>
<evidence type="ECO:0000256" key="6">
    <source>
        <dbReference type="ARBA" id="ARBA00022490"/>
    </source>
</evidence>
<dbReference type="InterPro" id="IPR013960">
    <property type="entry name" value="DASH_Duo1"/>
</dbReference>
<feature type="region of interest" description="Disordered" evidence="19">
    <location>
        <begin position="141"/>
        <end position="239"/>
    </location>
</feature>
<protein>
    <recommendedName>
        <fullName evidence="17">DASH complex subunit DUO1</fullName>
    </recommendedName>
    <alternativeName>
        <fullName evidence="18">Outer kinetochore protein DUO1</fullName>
    </alternativeName>
</protein>
<dbReference type="PANTHER" id="PTHR28216:SF1">
    <property type="entry name" value="DASH COMPLEX SUBUNIT DUO1"/>
    <property type="match status" value="1"/>
</dbReference>
<reference evidence="20" key="3">
    <citation type="submission" date="2020-10" db="EMBL/GenBank/DDBJ databases">
        <authorList>
            <person name="Sedaghatjoo S."/>
        </authorList>
    </citation>
    <scope>NUCLEOTIDE SEQUENCE</scope>
    <source>
        <strain evidence="20">AZH3</strain>
    </source>
</reference>
<feature type="region of interest" description="Disordered" evidence="19">
    <location>
        <begin position="329"/>
        <end position="367"/>
    </location>
</feature>
<accession>A0A177VG09</accession>
<dbReference type="GO" id="GO:0051301">
    <property type="term" value="P:cell division"/>
    <property type="evidence" value="ECO:0007669"/>
    <property type="project" value="UniProtKB-KW"/>
</dbReference>
<dbReference type="Proteomes" id="UP000077671">
    <property type="component" value="Unassembled WGS sequence"/>
</dbReference>
<keyword evidence="15" id="KW-0131">Cell cycle</keyword>
<feature type="compositionally biased region" description="Pro residues" evidence="19">
    <location>
        <begin position="195"/>
        <end position="204"/>
    </location>
</feature>
<dbReference type="Pfam" id="PF08651">
    <property type="entry name" value="DASH_Duo1"/>
    <property type="match status" value="1"/>
</dbReference>
<evidence type="ECO:0000256" key="2">
    <source>
        <dbReference type="ARBA" id="ARBA00004186"/>
    </source>
</evidence>
<evidence type="ECO:0000256" key="8">
    <source>
        <dbReference type="ARBA" id="ARBA00022701"/>
    </source>
</evidence>
<comment type="similarity">
    <text evidence="4">Belongs to the DASH complex DUO1 family.</text>
</comment>
<keyword evidence="5" id="KW-0158">Chromosome</keyword>
<evidence type="ECO:0000313" key="22">
    <source>
        <dbReference type="Proteomes" id="UP000077671"/>
    </source>
</evidence>
<evidence type="ECO:0000256" key="18">
    <source>
        <dbReference type="ARBA" id="ARBA00044358"/>
    </source>
</evidence>
<keyword evidence="7" id="KW-0132">Cell division</keyword>
<evidence type="ECO:0000256" key="7">
    <source>
        <dbReference type="ARBA" id="ARBA00022618"/>
    </source>
</evidence>
<evidence type="ECO:0000256" key="11">
    <source>
        <dbReference type="ARBA" id="ARBA00022838"/>
    </source>
</evidence>
<comment type="caution">
    <text evidence="21">The sequence shown here is derived from an EMBL/GenBank/DDBJ whole genome shotgun (WGS) entry which is preliminary data.</text>
</comment>
<dbReference type="GO" id="GO:0005874">
    <property type="term" value="C:microtubule"/>
    <property type="evidence" value="ECO:0007669"/>
    <property type="project" value="UniProtKB-KW"/>
</dbReference>
<evidence type="ECO:0000256" key="17">
    <source>
        <dbReference type="ARBA" id="ARBA00044152"/>
    </source>
</evidence>
<evidence type="ECO:0000256" key="4">
    <source>
        <dbReference type="ARBA" id="ARBA00005366"/>
    </source>
</evidence>
<evidence type="ECO:0000256" key="19">
    <source>
        <dbReference type="SAM" id="MobiDB-lite"/>
    </source>
</evidence>
<keyword evidence="11" id="KW-0995">Kinetochore</keyword>
<keyword evidence="13" id="KW-0206">Cytoskeleton</keyword>
<feature type="compositionally biased region" description="Low complexity" evidence="19">
    <location>
        <begin position="223"/>
        <end position="234"/>
    </location>
</feature>
<evidence type="ECO:0000256" key="14">
    <source>
        <dbReference type="ARBA" id="ARBA00023242"/>
    </source>
</evidence>
<feature type="region of interest" description="Disordered" evidence="19">
    <location>
        <begin position="388"/>
        <end position="463"/>
    </location>
</feature>
<evidence type="ECO:0000256" key="16">
    <source>
        <dbReference type="ARBA" id="ARBA00023328"/>
    </source>
</evidence>
<sequence>MASSSRPQTPQGRSSSRRPASPDLLDSLLITADADTDAATEPNLADLSLTELVAPTSRQQKGRPSLKGKGRSARPSWDPVNVGSSSGSGSGSQIRLLQGLSDLGDDDSSASGKGSGKHPPSSAAAAIAGRVAARPRFSLFTRKSLAPTQLQRAEAAAATDIDQPRGAAASLPRLSEAEPLVDESMRLVDDRLPEPEPAPAPIQPPAEDAASSSIAPSAEHPTDLAASDSAAHRASAARDREDALRRNLLEVRRMNEVFEGYEAMLKGSADQIDQFADRVRTTDTLLDRYIALLRDSSRTQELLLSPQWKGASADSAEAHDLAIALAQRETERVREEDERRRREAEIERRRREAEARERERMREDETRRAALVTSSGYGSVRGVRTGAAAAGARGGPAAAKRGASTAGARIGAAAGAKPPVAGHTRGASASTRGASSSSSSTTTTASRLGRSSSIPRPPSAGGR</sequence>
<dbReference type="PANTHER" id="PTHR28216">
    <property type="entry name" value="DASH COMPLEX SUBUNIT DUO1"/>
    <property type="match status" value="1"/>
</dbReference>
<feature type="region of interest" description="Disordered" evidence="19">
    <location>
        <begin position="41"/>
        <end position="128"/>
    </location>
</feature>
<evidence type="ECO:0000256" key="5">
    <source>
        <dbReference type="ARBA" id="ARBA00022454"/>
    </source>
</evidence>
<feature type="compositionally biased region" description="Low complexity" evidence="19">
    <location>
        <begin position="388"/>
        <end position="453"/>
    </location>
</feature>
<dbReference type="GO" id="GO:0000278">
    <property type="term" value="P:mitotic cell cycle"/>
    <property type="evidence" value="ECO:0007669"/>
    <property type="project" value="InterPro"/>
</dbReference>
<evidence type="ECO:0000313" key="23">
    <source>
        <dbReference type="Proteomes" id="UP000836402"/>
    </source>
</evidence>
<dbReference type="GO" id="GO:0072686">
    <property type="term" value="C:mitotic spindle"/>
    <property type="evidence" value="ECO:0007669"/>
    <property type="project" value="InterPro"/>
</dbReference>
<evidence type="ECO:0000256" key="13">
    <source>
        <dbReference type="ARBA" id="ARBA00023212"/>
    </source>
</evidence>
<keyword evidence="10" id="KW-0159">Chromosome partition</keyword>
<evidence type="ECO:0000256" key="3">
    <source>
        <dbReference type="ARBA" id="ARBA00004629"/>
    </source>
</evidence>
<dbReference type="AlphaFoldDB" id="A0A177VG09"/>
<keyword evidence="23" id="KW-1185">Reference proteome</keyword>
<feature type="compositionally biased region" description="Basic and acidic residues" evidence="19">
    <location>
        <begin position="183"/>
        <end position="194"/>
    </location>
</feature>
<keyword evidence="16" id="KW-0137">Centromere</keyword>
<feature type="compositionally biased region" description="Polar residues" evidence="19">
    <location>
        <begin position="1"/>
        <end position="18"/>
    </location>
</feature>
<dbReference type="Proteomes" id="UP000836402">
    <property type="component" value="Unassembled WGS sequence"/>
</dbReference>
<evidence type="ECO:0000313" key="20">
    <source>
        <dbReference type="EMBL" id="CAD6906540.1"/>
    </source>
</evidence>
<evidence type="ECO:0000313" key="21">
    <source>
        <dbReference type="EMBL" id="KAE8265140.1"/>
    </source>
</evidence>
<dbReference type="EMBL" id="LWDD02000027">
    <property type="protein sequence ID" value="KAE8265140.1"/>
    <property type="molecule type" value="Genomic_DNA"/>
</dbReference>
<feature type="compositionally biased region" description="Basic residues" evidence="19">
    <location>
        <begin position="60"/>
        <end position="72"/>
    </location>
</feature>
<keyword evidence="14" id="KW-0539">Nucleus</keyword>
<organism evidence="21 22">
    <name type="scientific">Tilletia caries</name>
    <name type="common">wheat bunt fungus</name>
    <dbReference type="NCBI Taxonomy" id="13290"/>
    <lineage>
        <taxon>Eukaryota</taxon>
        <taxon>Fungi</taxon>
        <taxon>Dikarya</taxon>
        <taxon>Basidiomycota</taxon>
        <taxon>Ustilaginomycotina</taxon>
        <taxon>Exobasidiomycetes</taxon>
        <taxon>Tilletiales</taxon>
        <taxon>Tilletiaceae</taxon>
        <taxon>Tilletia</taxon>
    </lineage>
</organism>
<reference evidence="21" key="1">
    <citation type="submission" date="2016-04" db="EMBL/GenBank/DDBJ databases">
        <authorList>
            <person name="Nguyen H.D."/>
            <person name="Kesanakurti P."/>
            <person name="Cullis J."/>
            <person name="Levesque C.A."/>
            <person name="Hambleton S."/>
        </authorList>
    </citation>
    <scope>NUCLEOTIDE SEQUENCE</scope>
    <source>
        <strain evidence="21">DAOMC 238032</strain>
    </source>
</reference>
<keyword evidence="9" id="KW-0498">Mitosis</keyword>
<name>A0A177VG09_9BASI</name>
<dbReference type="GO" id="GO:0007059">
    <property type="term" value="P:chromosome segregation"/>
    <property type="evidence" value="ECO:0007669"/>
    <property type="project" value="UniProtKB-KW"/>
</dbReference>
<evidence type="ECO:0000256" key="10">
    <source>
        <dbReference type="ARBA" id="ARBA00022829"/>
    </source>
</evidence>
<keyword evidence="6" id="KW-0963">Cytoplasm</keyword>
<comment type="subcellular location">
    <subcellularLocation>
        <location evidence="3">Chromosome</location>
        <location evidence="3">Centromere</location>
        <location evidence="3">Kinetochore</location>
    </subcellularLocation>
    <subcellularLocation>
        <location evidence="2">Cytoplasm</location>
        <location evidence="2">Cytoskeleton</location>
        <location evidence="2">Spindle</location>
    </subcellularLocation>
    <subcellularLocation>
        <location evidence="1">Nucleus</location>
    </subcellularLocation>
</comment>
<evidence type="ECO:0000256" key="9">
    <source>
        <dbReference type="ARBA" id="ARBA00022776"/>
    </source>
</evidence>
<reference evidence="21" key="2">
    <citation type="journal article" date="2019" name="IMA Fungus">
        <title>Genome sequencing and comparison of five Tilletia species to identify candidate genes for the detection of regulated species infecting wheat.</title>
        <authorList>
            <person name="Nguyen H.D.T."/>
            <person name="Sultana T."/>
            <person name="Kesanakurti P."/>
            <person name="Hambleton S."/>
        </authorList>
    </citation>
    <scope>NUCLEOTIDE SEQUENCE</scope>
    <source>
        <strain evidence="21">DAOMC 238032</strain>
    </source>
</reference>
<feature type="region of interest" description="Disordered" evidence="19">
    <location>
        <begin position="1"/>
        <end position="29"/>
    </location>
</feature>
<evidence type="ECO:0000256" key="15">
    <source>
        <dbReference type="ARBA" id="ARBA00023306"/>
    </source>
</evidence>
<keyword evidence="8" id="KW-0493">Microtubule</keyword>
<proteinExistence type="inferred from homology"/>